<evidence type="ECO:0000256" key="2">
    <source>
        <dbReference type="ARBA" id="ARBA00004319"/>
    </source>
</evidence>
<evidence type="ECO:0000256" key="4">
    <source>
        <dbReference type="ARBA" id="ARBA00012723"/>
    </source>
</evidence>
<dbReference type="CDD" id="cd02982">
    <property type="entry name" value="PDI_b'_family"/>
    <property type="match status" value="1"/>
</dbReference>
<dbReference type="PANTHER" id="PTHR18929">
    <property type="entry name" value="PROTEIN DISULFIDE ISOMERASE"/>
    <property type="match status" value="1"/>
</dbReference>
<comment type="similarity">
    <text evidence="3 12">Belongs to the protein disulfide isomerase family.</text>
</comment>
<keyword evidence="7" id="KW-0256">Endoplasmic reticulum</keyword>
<feature type="disulfide bond" description="Redox-active" evidence="11">
    <location>
        <begin position="52"/>
        <end position="55"/>
    </location>
</feature>
<sequence length="497" mass="54913">MLSLFLSACVIALTFGADIKEENGVLVLTTANIEDALKDNTNILVEFYAPWCGHCKALAPEYEKAAKALADEGSDIKLAKVDATVESSLGEKYEVRGYPTIKFFRSGTPVDYSGGRQSADIVNWLKKKTGPACVTLDSVDAAKAMIEKDEVVVLGFFKDLKSESAKEYEKAAQGIDDIPFGITSNTDIFKEYEMESDGVALFKKFDEGRNNFEGEVTADAVNKFISANRLPLIIEFTQESAQKIFGGEIKNHILLFLEKKADASAKILEGYRKAAVGFKGKVLFITLDTSDEDNARILEFFGLKKEETPAARLITLGEDMTKYKPDSDDLSEDAVTSFVQAFLDGKLKAHLMSEEVPADWDSKPVKTLVGKNFKEVAFNQDKAVLVEFYAPWCGHCKQLAPIWDELGEKFNDKDDIVIAKMDSTANEIEDVKVQSFPTIKYFPKGSSDVIDYNGERTLDGFVKFLESGGKEGAGEPEEEDEDEDEEEGDEAAAKDEL</sequence>
<evidence type="ECO:0000256" key="14">
    <source>
        <dbReference type="SAM" id="MobiDB-lite"/>
    </source>
</evidence>
<dbReference type="GO" id="GO:0034976">
    <property type="term" value="P:response to endoplasmic reticulum stress"/>
    <property type="evidence" value="ECO:0007669"/>
    <property type="project" value="TreeGrafter"/>
</dbReference>
<dbReference type="AlphaFoldDB" id="A0A6J8D0S5"/>
<dbReference type="FunFam" id="3.40.30.10:FF:000027">
    <property type="entry name" value="protein disulfide-isomerase A2"/>
    <property type="match status" value="1"/>
</dbReference>
<dbReference type="GO" id="GO:0003756">
    <property type="term" value="F:protein disulfide isomerase activity"/>
    <property type="evidence" value="ECO:0007669"/>
    <property type="project" value="UniProtKB-EC"/>
</dbReference>
<dbReference type="PROSITE" id="PS00194">
    <property type="entry name" value="THIOREDOXIN_1"/>
    <property type="match status" value="2"/>
</dbReference>
<dbReference type="CDD" id="cd02961">
    <property type="entry name" value="PDI_a_family"/>
    <property type="match status" value="1"/>
</dbReference>
<dbReference type="PANTHER" id="PTHR18929:SF240">
    <property type="entry name" value="PROTEIN DISULFIDE-ISOMERASE"/>
    <property type="match status" value="1"/>
</dbReference>
<evidence type="ECO:0000256" key="11">
    <source>
        <dbReference type="PIRSR" id="PIRSR605792-51"/>
    </source>
</evidence>
<dbReference type="EMBL" id="CACVKT020006490">
    <property type="protein sequence ID" value="CAC5402333.1"/>
    <property type="molecule type" value="Genomic_DNA"/>
</dbReference>
<dbReference type="OrthoDB" id="72053at2759"/>
<dbReference type="InterPro" id="IPR017937">
    <property type="entry name" value="Thioredoxin_CS"/>
</dbReference>
<evidence type="ECO:0000256" key="1">
    <source>
        <dbReference type="ARBA" id="ARBA00001182"/>
    </source>
</evidence>
<evidence type="ECO:0000256" key="12">
    <source>
        <dbReference type="RuleBase" id="RU004208"/>
    </source>
</evidence>
<dbReference type="InterPro" id="IPR005792">
    <property type="entry name" value="Prot_disulphide_isomerase"/>
</dbReference>
<comment type="catalytic activity">
    <reaction evidence="1 13">
        <text>Catalyzes the rearrangement of -S-S- bonds in proteins.</text>
        <dbReference type="EC" id="5.3.4.1"/>
    </reaction>
</comment>
<keyword evidence="8 11" id="KW-1015">Disulfide bond</keyword>
<dbReference type="CDD" id="cd02981">
    <property type="entry name" value="PDI_b_family"/>
    <property type="match status" value="1"/>
</dbReference>
<protein>
    <recommendedName>
        <fullName evidence="4 13">Protein disulfide-isomerase</fullName>
        <ecNumber evidence="4 13">5.3.4.1</ecNumber>
    </recommendedName>
</protein>
<feature type="compositionally biased region" description="Acidic residues" evidence="14">
    <location>
        <begin position="474"/>
        <end position="490"/>
    </location>
</feature>
<dbReference type="PROSITE" id="PS51352">
    <property type="entry name" value="THIOREDOXIN_2"/>
    <property type="match status" value="2"/>
</dbReference>
<dbReference type="FunFam" id="3.40.30.10:FF:000023">
    <property type="entry name" value="Protein disulfide-isomerase"/>
    <property type="match status" value="1"/>
</dbReference>
<feature type="domain" description="Thioredoxin" evidence="15">
    <location>
        <begin position="4"/>
        <end position="130"/>
    </location>
</feature>
<keyword evidence="6" id="KW-0677">Repeat</keyword>
<evidence type="ECO:0000256" key="9">
    <source>
        <dbReference type="ARBA" id="ARBA00023235"/>
    </source>
</evidence>
<dbReference type="CDD" id="cd02995">
    <property type="entry name" value="PDI_a_PDI_a'_C"/>
    <property type="match status" value="1"/>
</dbReference>
<accession>A0A6J8D0S5</accession>
<comment type="subcellular location">
    <subcellularLocation>
        <location evidence="2">Endoplasmic reticulum lumen</location>
    </subcellularLocation>
</comment>
<dbReference type="GO" id="GO:0006457">
    <property type="term" value="P:protein folding"/>
    <property type="evidence" value="ECO:0007669"/>
    <property type="project" value="TreeGrafter"/>
</dbReference>
<feature type="domain" description="Thioredoxin" evidence="15">
    <location>
        <begin position="329"/>
        <end position="470"/>
    </location>
</feature>
<reference evidence="16 17" key="1">
    <citation type="submission" date="2020-06" db="EMBL/GenBank/DDBJ databases">
        <authorList>
            <person name="Li R."/>
            <person name="Bekaert M."/>
        </authorList>
    </citation>
    <scope>NUCLEOTIDE SEQUENCE [LARGE SCALE GENOMIC DNA]</scope>
    <source>
        <strain evidence="17">wild</strain>
    </source>
</reference>
<keyword evidence="10 11" id="KW-0676">Redox-active center</keyword>
<dbReference type="SUPFAM" id="SSF52833">
    <property type="entry name" value="Thioredoxin-like"/>
    <property type="match status" value="4"/>
</dbReference>
<organism evidence="16 17">
    <name type="scientific">Mytilus coruscus</name>
    <name type="common">Sea mussel</name>
    <dbReference type="NCBI Taxonomy" id="42192"/>
    <lineage>
        <taxon>Eukaryota</taxon>
        <taxon>Metazoa</taxon>
        <taxon>Spiralia</taxon>
        <taxon>Lophotrochozoa</taxon>
        <taxon>Mollusca</taxon>
        <taxon>Bivalvia</taxon>
        <taxon>Autobranchia</taxon>
        <taxon>Pteriomorphia</taxon>
        <taxon>Mytilida</taxon>
        <taxon>Mytiloidea</taxon>
        <taxon>Mytilidae</taxon>
        <taxon>Mytilinae</taxon>
        <taxon>Mytilus</taxon>
    </lineage>
</organism>
<feature type="chain" id="PRO_5027147306" description="Protein disulfide-isomerase" evidence="13">
    <location>
        <begin position="17"/>
        <end position="497"/>
    </location>
</feature>
<keyword evidence="5 13" id="KW-0732">Signal</keyword>
<feature type="disulfide bond" description="Redox-active" evidence="11">
    <location>
        <begin position="393"/>
        <end position="396"/>
    </location>
</feature>
<evidence type="ECO:0000313" key="17">
    <source>
        <dbReference type="Proteomes" id="UP000507470"/>
    </source>
</evidence>
<feature type="signal peptide" evidence="13">
    <location>
        <begin position="1"/>
        <end position="16"/>
    </location>
</feature>
<evidence type="ECO:0000256" key="3">
    <source>
        <dbReference type="ARBA" id="ARBA00006347"/>
    </source>
</evidence>
<dbReference type="Pfam" id="PF13848">
    <property type="entry name" value="Thioredoxin_6"/>
    <property type="match status" value="1"/>
</dbReference>
<keyword evidence="9 13" id="KW-0413">Isomerase</keyword>
<evidence type="ECO:0000256" key="8">
    <source>
        <dbReference type="ARBA" id="ARBA00023157"/>
    </source>
</evidence>
<dbReference type="Gene3D" id="3.40.30.10">
    <property type="entry name" value="Glutaredoxin"/>
    <property type="match status" value="4"/>
</dbReference>
<dbReference type="EC" id="5.3.4.1" evidence="4 13"/>
<dbReference type="InterPro" id="IPR013766">
    <property type="entry name" value="Thioredoxin_domain"/>
</dbReference>
<evidence type="ECO:0000256" key="5">
    <source>
        <dbReference type="ARBA" id="ARBA00022729"/>
    </source>
</evidence>
<keyword evidence="17" id="KW-1185">Reference proteome</keyword>
<evidence type="ECO:0000256" key="7">
    <source>
        <dbReference type="ARBA" id="ARBA00022824"/>
    </source>
</evidence>
<dbReference type="FunFam" id="3.40.30.10:FF:000030">
    <property type="entry name" value="Protein disulfide-isomerase"/>
    <property type="match status" value="1"/>
</dbReference>
<dbReference type="NCBIfam" id="TIGR01130">
    <property type="entry name" value="ER_PDI_fam"/>
    <property type="match status" value="1"/>
</dbReference>
<evidence type="ECO:0000259" key="15">
    <source>
        <dbReference type="PROSITE" id="PS51352"/>
    </source>
</evidence>
<feature type="region of interest" description="Disordered" evidence="14">
    <location>
        <begin position="466"/>
        <end position="497"/>
    </location>
</feature>
<evidence type="ECO:0000256" key="10">
    <source>
        <dbReference type="ARBA" id="ARBA00023284"/>
    </source>
</evidence>
<evidence type="ECO:0000313" key="16">
    <source>
        <dbReference type="EMBL" id="CAC5402333.1"/>
    </source>
</evidence>
<dbReference type="GO" id="GO:0005788">
    <property type="term" value="C:endoplasmic reticulum lumen"/>
    <property type="evidence" value="ECO:0007669"/>
    <property type="project" value="UniProtKB-SubCell"/>
</dbReference>
<dbReference type="InterPro" id="IPR005788">
    <property type="entry name" value="PDI_thioredoxin-like_dom"/>
</dbReference>
<dbReference type="FunFam" id="3.40.30.10:FF:000042">
    <property type="entry name" value="protein disulfide-isomerase A2"/>
    <property type="match status" value="1"/>
</dbReference>
<evidence type="ECO:0000256" key="13">
    <source>
        <dbReference type="RuleBase" id="RU361130"/>
    </source>
</evidence>
<dbReference type="Proteomes" id="UP000507470">
    <property type="component" value="Unassembled WGS sequence"/>
</dbReference>
<evidence type="ECO:0000256" key="6">
    <source>
        <dbReference type="ARBA" id="ARBA00022737"/>
    </source>
</evidence>
<dbReference type="Pfam" id="PF00085">
    <property type="entry name" value="Thioredoxin"/>
    <property type="match status" value="2"/>
</dbReference>
<name>A0A6J8D0S5_MYTCO</name>
<proteinExistence type="inferred from homology"/>
<dbReference type="NCBIfam" id="TIGR01126">
    <property type="entry name" value="pdi_dom"/>
    <property type="match status" value="2"/>
</dbReference>
<dbReference type="PRINTS" id="PR00421">
    <property type="entry name" value="THIOREDOXIN"/>
</dbReference>
<gene>
    <name evidence="16" type="ORF">MCOR_36291</name>
</gene>
<dbReference type="InterPro" id="IPR036249">
    <property type="entry name" value="Thioredoxin-like_sf"/>
</dbReference>